<reference evidence="7 8" key="1">
    <citation type="journal article" date="2016" name="C (Basel)">
        <title>Selective Growth of and Electricity Production by Marine Exoelectrogenic Bacteria in Self-Aggregated Hydrogel of Microbially Reduced Graphene Oxide.</title>
        <authorList>
            <person name="Yoshida N."/>
            <person name="Goto Y."/>
            <person name="Miyata Y."/>
        </authorList>
    </citation>
    <scope>NUCLEOTIDE SEQUENCE [LARGE SCALE GENOMIC DNA]</scope>
    <source>
        <strain evidence="7 8">NIT-T3</strain>
    </source>
</reference>
<dbReference type="PANTHER" id="PTHR32071:SF57">
    <property type="entry name" value="C4-DICARBOXYLATE TRANSPORT TRANSCRIPTIONAL REGULATORY PROTEIN DCTD"/>
    <property type="match status" value="1"/>
</dbReference>
<dbReference type="Pfam" id="PF00158">
    <property type="entry name" value="Sigma54_activat"/>
    <property type="match status" value="1"/>
</dbReference>
<dbReference type="NCBIfam" id="TIGR00229">
    <property type="entry name" value="sensory_box"/>
    <property type="match status" value="1"/>
</dbReference>
<dbReference type="Gene3D" id="3.30.450.20">
    <property type="entry name" value="PAS domain"/>
    <property type="match status" value="1"/>
</dbReference>
<evidence type="ECO:0000313" key="7">
    <source>
        <dbReference type="EMBL" id="BCR04270.1"/>
    </source>
</evidence>
<dbReference type="InterPro" id="IPR013767">
    <property type="entry name" value="PAS_fold"/>
</dbReference>
<dbReference type="InterPro" id="IPR000700">
    <property type="entry name" value="PAS-assoc_C"/>
</dbReference>
<dbReference type="RefSeq" id="WP_221251699.1">
    <property type="nucleotide sequence ID" value="NZ_AP024355.1"/>
</dbReference>
<name>A0ABN6DW57_9BACT</name>
<dbReference type="Gene3D" id="1.10.10.60">
    <property type="entry name" value="Homeodomain-like"/>
    <property type="match status" value="1"/>
</dbReference>
<dbReference type="EMBL" id="AP024355">
    <property type="protein sequence ID" value="BCR04270.1"/>
    <property type="molecule type" value="Genomic_DNA"/>
</dbReference>
<keyword evidence="3" id="KW-0175">Coiled coil</keyword>
<dbReference type="Pfam" id="PF25601">
    <property type="entry name" value="AAA_lid_14"/>
    <property type="match status" value="1"/>
</dbReference>
<dbReference type="InterPro" id="IPR058031">
    <property type="entry name" value="AAA_lid_NorR"/>
</dbReference>
<protein>
    <submittedName>
        <fullName evidence="7">RNA polymerase subunit sigma-54</fullName>
    </submittedName>
</protein>
<keyword evidence="1" id="KW-0547">Nucleotide-binding</keyword>
<dbReference type="InterPro" id="IPR035965">
    <property type="entry name" value="PAS-like_dom_sf"/>
</dbReference>
<dbReference type="PROSITE" id="PS50045">
    <property type="entry name" value="SIGMA54_INTERACT_4"/>
    <property type="match status" value="1"/>
</dbReference>
<feature type="coiled-coil region" evidence="3">
    <location>
        <begin position="119"/>
        <end position="146"/>
    </location>
</feature>
<feature type="domain" description="PAS" evidence="5">
    <location>
        <begin position="9"/>
        <end position="59"/>
    </location>
</feature>
<dbReference type="InterPro" id="IPR009057">
    <property type="entry name" value="Homeodomain-like_sf"/>
</dbReference>
<dbReference type="CDD" id="cd00009">
    <property type="entry name" value="AAA"/>
    <property type="match status" value="1"/>
</dbReference>
<proteinExistence type="predicted"/>
<dbReference type="InterPro" id="IPR027417">
    <property type="entry name" value="P-loop_NTPase"/>
</dbReference>
<feature type="domain" description="PAC" evidence="6">
    <location>
        <begin position="76"/>
        <end position="128"/>
    </location>
</feature>
<dbReference type="SMART" id="SM00382">
    <property type="entry name" value="AAA"/>
    <property type="match status" value="1"/>
</dbReference>
<dbReference type="InterPro" id="IPR002078">
    <property type="entry name" value="Sigma_54_int"/>
</dbReference>
<gene>
    <name evidence="7" type="ORF">DESUT3_13390</name>
</gene>
<sequence length="458" mass="50699">MTPAYSPAAYAEISRLLSLIHEGLFITDGAGTILSVSKLPRDVHGLSDEELIGRNVFELEEKRIFNPSVTAAVLRQDRKVTLTQKGLDGRSYVVTGVPIRDGVGRIDRVVSFFRDVTDYAALKANYEHLEEQIFHYSAELRELRAKELGEGEIVANSPQMEAVLRTAGKVAAVDANVTISGESGVGKNLLARHIHKTSGRREGPFIDINCGAIPENLLESELFGYEPGAFTGASKKGKIGTIELANRGTLFLDEIGELPLALQVKLLRVIQEKTLTRIGGTREIRVDFRLVAATNRDLDALVKSGRFREDLFYRLNVIPLHIPALRERPDDILPLLMHFLKLANQKYAMAKTLSSSCLEHLLAYRWPGNVREMQNLLERLVVTADEQTIHSEQLPADFRLVRGPGLEGGTLAEAKERLEAELVRRAYARTRSCIGVAAALGISHASATRKLRKHVPGY</sequence>
<dbReference type="SUPFAM" id="SSF46689">
    <property type="entry name" value="Homeodomain-like"/>
    <property type="match status" value="1"/>
</dbReference>
<organism evidence="7 8">
    <name type="scientific">Desulfuromonas versatilis</name>
    <dbReference type="NCBI Taxonomy" id="2802975"/>
    <lineage>
        <taxon>Bacteria</taxon>
        <taxon>Pseudomonadati</taxon>
        <taxon>Thermodesulfobacteriota</taxon>
        <taxon>Desulfuromonadia</taxon>
        <taxon>Desulfuromonadales</taxon>
        <taxon>Desulfuromonadaceae</taxon>
        <taxon>Desulfuromonas</taxon>
    </lineage>
</organism>
<keyword evidence="8" id="KW-1185">Reference proteome</keyword>
<dbReference type="CDD" id="cd00130">
    <property type="entry name" value="PAS"/>
    <property type="match status" value="1"/>
</dbReference>
<dbReference type="InterPro" id="IPR003593">
    <property type="entry name" value="AAA+_ATPase"/>
</dbReference>
<accession>A0ABN6DW57</accession>
<evidence type="ECO:0000256" key="2">
    <source>
        <dbReference type="ARBA" id="ARBA00022840"/>
    </source>
</evidence>
<dbReference type="Gene3D" id="1.10.8.60">
    <property type="match status" value="1"/>
</dbReference>
<dbReference type="PROSITE" id="PS50112">
    <property type="entry name" value="PAS"/>
    <property type="match status" value="1"/>
</dbReference>
<dbReference type="Gene3D" id="3.40.50.300">
    <property type="entry name" value="P-loop containing nucleotide triphosphate hydrolases"/>
    <property type="match status" value="1"/>
</dbReference>
<evidence type="ECO:0000259" key="6">
    <source>
        <dbReference type="PROSITE" id="PS50113"/>
    </source>
</evidence>
<dbReference type="InterPro" id="IPR000014">
    <property type="entry name" value="PAS"/>
</dbReference>
<evidence type="ECO:0000256" key="1">
    <source>
        <dbReference type="ARBA" id="ARBA00022741"/>
    </source>
</evidence>
<dbReference type="Pfam" id="PF00989">
    <property type="entry name" value="PAS"/>
    <property type="match status" value="1"/>
</dbReference>
<evidence type="ECO:0000256" key="3">
    <source>
        <dbReference type="SAM" id="Coils"/>
    </source>
</evidence>
<dbReference type="SUPFAM" id="SSF52540">
    <property type="entry name" value="P-loop containing nucleoside triphosphate hydrolases"/>
    <property type="match status" value="1"/>
</dbReference>
<feature type="domain" description="Sigma-54 factor interaction" evidence="4">
    <location>
        <begin position="153"/>
        <end position="382"/>
    </location>
</feature>
<dbReference type="PROSITE" id="PS50113">
    <property type="entry name" value="PAC"/>
    <property type="match status" value="1"/>
</dbReference>
<keyword evidence="2" id="KW-0067">ATP-binding</keyword>
<dbReference type="SUPFAM" id="SSF55785">
    <property type="entry name" value="PYP-like sensor domain (PAS domain)"/>
    <property type="match status" value="1"/>
</dbReference>
<evidence type="ECO:0000259" key="5">
    <source>
        <dbReference type="PROSITE" id="PS50112"/>
    </source>
</evidence>
<evidence type="ECO:0000313" key="8">
    <source>
        <dbReference type="Proteomes" id="UP001319827"/>
    </source>
</evidence>
<reference evidence="7 8" key="2">
    <citation type="journal article" date="2021" name="Int. J. Syst. Evol. Microbiol.">
        <title>Isolation and Polyphasic Characterization of Desulfuromonas versatilis sp. Nov., an Electrogenic Bacteria Capable of Versatile Metabolism Isolated from a Graphene Oxide-Reducing Enrichment Culture.</title>
        <authorList>
            <person name="Xie L."/>
            <person name="Yoshida N."/>
            <person name="Ishii S."/>
            <person name="Meng L."/>
        </authorList>
    </citation>
    <scope>NUCLEOTIDE SEQUENCE [LARGE SCALE GENOMIC DNA]</scope>
    <source>
        <strain evidence="7 8">NIT-T3</strain>
    </source>
</reference>
<dbReference type="Proteomes" id="UP001319827">
    <property type="component" value="Chromosome"/>
</dbReference>
<evidence type="ECO:0000259" key="4">
    <source>
        <dbReference type="PROSITE" id="PS50045"/>
    </source>
</evidence>
<dbReference type="PANTHER" id="PTHR32071">
    <property type="entry name" value="TRANSCRIPTIONAL REGULATORY PROTEIN"/>
    <property type="match status" value="1"/>
</dbReference>